<evidence type="ECO:0000313" key="8">
    <source>
        <dbReference type="EMBL" id="KAK1940856.1"/>
    </source>
</evidence>
<evidence type="ECO:0000256" key="2">
    <source>
        <dbReference type="ARBA" id="ARBA00007015"/>
    </source>
</evidence>
<feature type="transmembrane region" description="Helical" evidence="7">
    <location>
        <begin position="193"/>
        <end position="211"/>
    </location>
</feature>
<accession>A0AAD9GLX2</accession>
<keyword evidence="6 7" id="KW-0472">Membrane</keyword>
<dbReference type="InterPro" id="IPR036259">
    <property type="entry name" value="MFS_trans_sf"/>
</dbReference>
<proteinExistence type="inferred from homology"/>
<dbReference type="PANTHER" id="PTHR31585">
    <property type="entry name" value="FOLATE-BIOPTERIN TRANSPORTER 1, CHLOROPLASTIC"/>
    <property type="match status" value="1"/>
</dbReference>
<comment type="caution">
    <text evidence="8">The sequence shown here is derived from an EMBL/GenBank/DDBJ whole genome shotgun (WGS) entry which is preliminary data.</text>
</comment>
<reference evidence="8" key="1">
    <citation type="submission" date="2023-08" db="EMBL/GenBank/DDBJ databases">
        <title>Reference Genome Resource for the Citrus Pathogen Phytophthora citrophthora.</title>
        <authorList>
            <person name="Moller H."/>
            <person name="Coetzee B."/>
            <person name="Rose L.J."/>
            <person name="Van Niekerk J.M."/>
        </authorList>
    </citation>
    <scope>NUCLEOTIDE SEQUENCE</scope>
    <source>
        <strain evidence="8">STE-U-9442</strain>
    </source>
</reference>
<feature type="transmembrane region" description="Helical" evidence="7">
    <location>
        <begin position="490"/>
        <end position="510"/>
    </location>
</feature>
<sequence>MASHGVNKLDVPLRLSYVSGASEAKVINNENGYSTVKTPDGGNDRVNLEGGALREGEAPSLTSRDGLGLLFQYCAVGLNYGLLPATIYPFLQQYLNATGSQVTTASTLVIMPWSFKAFYGILSDCVPICGYRRKSWMLVGWVICLVMLVVMATSSPGDPYYLNPSDRDIKPADYTPEIEARLNTAASNQAGKFVMLMFFTAVGYVLAVVCSDSIVVDYAQREPIERRGKTQSAIYAVRTVFVIIGQLLVGFCFNGEDYGGDFNFSLSFPELMAIVAVMTAPILPITWFFVNEEKKPRVDFKVYMTDLWELLQKRAVYQVLFYQFFQNVFSSISYTASSPVQSYMVGVTPINNTISEIISNVLLMAGIMATSKWGLHWNWRTMILSTGIFVIIADGLTTLLTIWDVFRSQWFWLGIPMAVQLPYGVGWMIGFFVIVELSGVGNEGVIYGLMTMVGNLAMPFAQALTLVIDQPFNLTTERIQADDNSIKTDLTYAVLIMYGMTMFSWSFLVFLPRQKEETQELLRTGGSSKIMGAITIFYVMFAFFWSLMTNIMAMYESTSCLIIAGGKGC</sequence>
<dbReference type="PANTHER" id="PTHR31585:SF5">
    <property type="entry name" value="RNA-BINDING S4 DOMAIN-CONTAINING PROTEIN"/>
    <property type="match status" value="1"/>
</dbReference>
<protein>
    <submittedName>
        <fullName evidence="8">Folate-biopterin transporter</fullName>
    </submittedName>
</protein>
<evidence type="ECO:0000256" key="1">
    <source>
        <dbReference type="ARBA" id="ARBA00004141"/>
    </source>
</evidence>
<dbReference type="EMBL" id="JASMQC010000013">
    <property type="protein sequence ID" value="KAK1940856.1"/>
    <property type="molecule type" value="Genomic_DNA"/>
</dbReference>
<keyword evidence="9" id="KW-1185">Reference proteome</keyword>
<feature type="transmembrane region" description="Helical" evidence="7">
    <location>
        <begin position="530"/>
        <end position="548"/>
    </location>
</feature>
<gene>
    <name evidence="8" type="ORF">P3T76_007562</name>
</gene>
<feature type="transmembrane region" description="Helical" evidence="7">
    <location>
        <begin position="382"/>
        <end position="403"/>
    </location>
</feature>
<keyword evidence="3" id="KW-0813">Transport</keyword>
<dbReference type="AlphaFoldDB" id="A0AAD9GLX2"/>
<dbReference type="SUPFAM" id="SSF103473">
    <property type="entry name" value="MFS general substrate transporter"/>
    <property type="match status" value="1"/>
</dbReference>
<organism evidence="8 9">
    <name type="scientific">Phytophthora citrophthora</name>
    <dbReference type="NCBI Taxonomy" id="4793"/>
    <lineage>
        <taxon>Eukaryota</taxon>
        <taxon>Sar</taxon>
        <taxon>Stramenopiles</taxon>
        <taxon>Oomycota</taxon>
        <taxon>Peronosporomycetes</taxon>
        <taxon>Peronosporales</taxon>
        <taxon>Peronosporaceae</taxon>
        <taxon>Phytophthora</taxon>
    </lineage>
</organism>
<feature type="transmembrane region" description="Helical" evidence="7">
    <location>
        <begin position="136"/>
        <end position="154"/>
    </location>
</feature>
<evidence type="ECO:0000313" key="9">
    <source>
        <dbReference type="Proteomes" id="UP001259832"/>
    </source>
</evidence>
<keyword evidence="5 7" id="KW-1133">Transmembrane helix</keyword>
<evidence type="ECO:0000256" key="5">
    <source>
        <dbReference type="ARBA" id="ARBA00022989"/>
    </source>
</evidence>
<dbReference type="InterPro" id="IPR039309">
    <property type="entry name" value="BT1"/>
</dbReference>
<feature type="transmembrane region" description="Helical" evidence="7">
    <location>
        <begin position="271"/>
        <end position="290"/>
    </location>
</feature>
<comment type="subcellular location">
    <subcellularLocation>
        <location evidence="1">Membrane</location>
        <topology evidence="1">Multi-pass membrane protein</topology>
    </subcellularLocation>
</comment>
<dbReference type="Proteomes" id="UP001259832">
    <property type="component" value="Unassembled WGS sequence"/>
</dbReference>
<dbReference type="GO" id="GO:0016020">
    <property type="term" value="C:membrane"/>
    <property type="evidence" value="ECO:0007669"/>
    <property type="project" value="UniProtKB-SubCell"/>
</dbReference>
<feature type="transmembrane region" description="Helical" evidence="7">
    <location>
        <begin position="446"/>
        <end position="468"/>
    </location>
</feature>
<evidence type="ECO:0000256" key="6">
    <source>
        <dbReference type="ARBA" id="ARBA00023136"/>
    </source>
</evidence>
<evidence type="ECO:0000256" key="4">
    <source>
        <dbReference type="ARBA" id="ARBA00022692"/>
    </source>
</evidence>
<feature type="transmembrane region" description="Helical" evidence="7">
    <location>
        <begin position="232"/>
        <end position="251"/>
    </location>
</feature>
<name>A0AAD9GLX2_9STRA</name>
<evidence type="ECO:0000256" key="7">
    <source>
        <dbReference type="SAM" id="Phobius"/>
    </source>
</evidence>
<comment type="similarity">
    <text evidence="2">Belongs to the major facilitator superfamily. Folate-biopterin transporter (TC 2.A.71) family.</text>
</comment>
<dbReference type="Pfam" id="PF03092">
    <property type="entry name" value="BT1"/>
    <property type="match status" value="2"/>
</dbReference>
<evidence type="ECO:0000256" key="3">
    <source>
        <dbReference type="ARBA" id="ARBA00022448"/>
    </source>
</evidence>
<keyword evidence="4 7" id="KW-0812">Transmembrane</keyword>
<feature type="transmembrane region" description="Helical" evidence="7">
    <location>
        <begin position="409"/>
        <end position="434"/>
    </location>
</feature>